<keyword evidence="2" id="KW-0963">Cytoplasm</keyword>
<gene>
    <name evidence="8" type="ORF">MNBD_NITROSPIRAE02-970</name>
</gene>
<dbReference type="Gene3D" id="3.40.1550.20">
    <property type="entry name" value="Transcriptional regulator MraZ domain"/>
    <property type="match status" value="1"/>
</dbReference>
<dbReference type="InterPro" id="IPR003444">
    <property type="entry name" value="MraZ"/>
</dbReference>
<dbReference type="InterPro" id="IPR038619">
    <property type="entry name" value="MraZ_sf"/>
</dbReference>
<evidence type="ECO:0000256" key="6">
    <source>
        <dbReference type="ARBA" id="ARBA00023163"/>
    </source>
</evidence>
<dbReference type="GO" id="GO:0051301">
    <property type="term" value="P:cell division"/>
    <property type="evidence" value="ECO:0007669"/>
    <property type="project" value="UniProtKB-KW"/>
</dbReference>
<dbReference type="GO" id="GO:0003700">
    <property type="term" value="F:DNA-binding transcription factor activity"/>
    <property type="evidence" value="ECO:0007669"/>
    <property type="project" value="InterPro"/>
</dbReference>
<evidence type="ECO:0000256" key="5">
    <source>
        <dbReference type="ARBA" id="ARBA00023125"/>
    </source>
</evidence>
<dbReference type="CDD" id="cd16321">
    <property type="entry name" value="MraZ_C"/>
    <property type="match status" value="1"/>
</dbReference>
<dbReference type="InterPro" id="IPR035642">
    <property type="entry name" value="MraZ_N"/>
</dbReference>
<dbReference type="InterPro" id="IPR035644">
    <property type="entry name" value="MraZ_C"/>
</dbReference>
<dbReference type="AlphaFoldDB" id="A0A3B1DD53"/>
<dbReference type="InterPro" id="IPR037914">
    <property type="entry name" value="SpoVT-AbrB_sf"/>
</dbReference>
<proteinExistence type="inferred from homology"/>
<dbReference type="CDD" id="cd16320">
    <property type="entry name" value="MraZ_N"/>
    <property type="match status" value="1"/>
</dbReference>
<dbReference type="SUPFAM" id="SSF89447">
    <property type="entry name" value="AbrB/MazE/MraZ-like"/>
    <property type="match status" value="1"/>
</dbReference>
<name>A0A3B1DD53_9ZZZZ</name>
<dbReference type="InterPro" id="IPR020603">
    <property type="entry name" value="MraZ_dom"/>
</dbReference>
<dbReference type="HAMAP" id="MF_01008">
    <property type="entry name" value="MraZ"/>
    <property type="match status" value="1"/>
</dbReference>
<dbReference type="Pfam" id="PF02381">
    <property type="entry name" value="MraZ"/>
    <property type="match status" value="2"/>
</dbReference>
<dbReference type="GO" id="GO:0000976">
    <property type="term" value="F:transcription cis-regulatory region binding"/>
    <property type="evidence" value="ECO:0007669"/>
    <property type="project" value="TreeGrafter"/>
</dbReference>
<dbReference type="GO" id="GO:2000143">
    <property type="term" value="P:negative regulation of DNA-templated transcription initiation"/>
    <property type="evidence" value="ECO:0007669"/>
    <property type="project" value="TreeGrafter"/>
</dbReference>
<protein>
    <recommendedName>
        <fullName evidence="1">Transcriptional regulator MraZ</fullName>
    </recommendedName>
</protein>
<keyword evidence="8" id="KW-0132">Cell division</keyword>
<evidence type="ECO:0000256" key="4">
    <source>
        <dbReference type="ARBA" id="ARBA00023015"/>
    </source>
</evidence>
<reference evidence="8" key="1">
    <citation type="submission" date="2018-06" db="EMBL/GenBank/DDBJ databases">
        <authorList>
            <person name="Zhirakovskaya E."/>
        </authorList>
    </citation>
    <scope>NUCLEOTIDE SEQUENCE</scope>
</reference>
<accession>A0A3B1DD53</accession>
<dbReference type="InterPro" id="IPR007159">
    <property type="entry name" value="SpoVT-AbrB_dom"/>
</dbReference>
<dbReference type="PANTHER" id="PTHR34701">
    <property type="entry name" value="TRANSCRIPTIONAL REGULATOR MRAZ"/>
    <property type="match status" value="1"/>
</dbReference>
<dbReference type="NCBIfam" id="TIGR00242">
    <property type="entry name" value="division/cell wall cluster transcriptional repressor MraZ"/>
    <property type="match status" value="1"/>
</dbReference>
<dbReference type="PROSITE" id="PS51740">
    <property type="entry name" value="SPOVT_ABRB"/>
    <property type="match status" value="2"/>
</dbReference>
<keyword evidence="6" id="KW-0804">Transcription</keyword>
<evidence type="ECO:0000313" key="8">
    <source>
        <dbReference type="EMBL" id="VAX32800.1"/>
    </source>
</evidence>
<feature type="domain" description="SpoVT-AbrB" evidence="7">
    <location>
        <begin position="7"/>
        <end position="54"/>
    </location>
</feature>
<evidence type="ECO:0000256" key="3">
    <source>
        <dbReference type="ARBA" id="ARBA00022737"/>
    </source>
</evidence>
<keyword evidence="8" id="KW-0131">Cell cycle</keyword>
<dbReference type="PANTHER" id="PTHR34701:SF1">
    <property type="entry name" value="TRANSCRIPTIONAL REGULATOR MRAZ"/>
    <property type="match status" value="1"/>
</dbReference>
<feature type="domain" description="SpoVT-AbrB" evidence="7">
    <location>
        <begin position="83"/>
        <end position="126"/>
    </location>
</feature>
<dbReference type="EMBL" id="UOGH01000269">
    <property type="protein sequence ID" value="VAX32800.1"/>
    <property type="molecule type" value="Genomic_DNA"/>
</dbReference>
<sequence>MPGFSGKYYYSVDPKGRVMIPAPYRSILLSNYSPKLYITTAAFDKCLYLYPFEEWQRFEERVRSLPQMKESVRWLMRRVVASAHECEMDRQGRILIPASLRTDTDINGEVAVVGQVDKMELWNKKEWDKVVNPAKIDRKVFEEELASLGM</sequence>
<evidence type="ECO:0000256" key="1">
    <source>
        <dbReference type="ARBA" id="ARBA00013860"/>
    </source>
</evidence>
<evidence type="ECO:0000256" key="2">
    <source>
        <dbReference type="ARBA" id="ARBA00022490"/>
    </source>
</evidence>
<evidence type="ECO:0000259" key="7">
    <source>
        <dbReference type="PROSITE" id="PS51740"/>
    </source>
</evidence>
<organism evidence="8">
    <name type="scientific">hydrothermal vent metagenome</name>
    <dbReference type="NCBI Taxonomy" id="652676"/>
    <lineage>
        <taxon>unclassified sequences</taxon>
        <taxon>metagenomes</taxon>
        <taxon>ecological metagenomes</taxon>
    </lineage>
</organism>
<keyword evidence="5" id="KW-0238">DNA-binding</keyword>
<keyword evidence="4" id="KW-0805">Transcription regulation</keyword>
<keyword evidence="3" id="KW-0677">Repeat</keyword>